<dbReference type="EMBL" id="MTCY01000013">
    <property type="protein sequence ID" value="OWP77974.1"/>
    <property type="molecule type" value="Genomic_DNA"/>
</dbReference>
<evidence type="ECO:0000313" key="2">
    <source>
        <dbReference type="Proteomes" id="UP000198034"/>
    </source>
</evidence>
<dbReference type="OrthoDB" id="9773772at2"/>
<proteinExistence type="predicted"/>
<name>A0A246GDB7_9FLAO</name>
<protein>
    <submittedName>
        <fullName evidence="1">Kdo domain containing protein</fullName>
    </submittedName>
</protein>
<evidence type="ECO:0000313" key="1">
    <source>
        <dbReference type="EMBL" id="OWP77974.1"/>
    </source>
</evidence>
<gene>
    <name evidence="1" type="ORF">BWK62_06250</name>
</gene>
<reference evidence="1 2" key="1">
    <citation type="journal article" date="2017" name="Infect. Genet. Evol.">
        <title>Comparative genome analysis of fish pathogen Flavobacterium columnare reveals extensive sequence diversity within the species.</title>
        <authorList>
            <person name="Kayansamruaj P."/>
            <person name="Dong H.T."/>
            <person name="Hirono I."/>
            <person name="Kondo H."/>
            <person name="Senapin S."/>
            <person name="Rodkhum C."/>
        </authorList>
    </citation>
    <scope>NUCLEOTIDE SEQUENCE [LARGE SCALE GENOMIC DNA]</scope>
    <source>
        <strain evidence="1 2">1214</strain>
    </source>
</reference>
<dbReference type="Proteomes" id="UP000198034">
    <property type="component" value="Unassembled WGS sequence"/>
</dbReference>
<dbReference type="InterPro" id="IPR011009">
    <property type="entry name" value="Kinase-like_dom_sf"/>
</dbReference>
<organism evidence="1 2">
    <name type="scientific">Flavobacterium columnare</name>
    <dbReference type="NCBI Taxonomy" id="996"/>
    <lineage>
        <taxon>Bacteria</taxon>
        <taxon>Pseudomonadati</taxon>
        <taxon>Bacteroidota</taxon>
        <taxon>Flavobacteriia</taxon>
        <taxon>Flavobacteriales</taxon>
        <taxon>Flavobacteriaceae</taxon>
        <taxon>Flavobacterium</taxon>
    </lineage>
</organism>
<dbReference type="SUPFAM" id="SSF56112">
    <property type="entry name" value="Protein kinase-like (PK-like)"/>
    <property type="match status" value="1"/>
</dbReference>
<dbReference type="AlphaFoldDB" id="A0A246GDB7"/>
<accession>A0A246GDB7</accession>
<comment type="caution">
    <text evidence="1">The sequence shown here is derived from an EMBL/GenBank/DDBJ whole genome shotgun (WGS) entry which is preliminary data.</text>
</comment>
<sequence>MERKIQDLLMQLKERGADFTIGTRNQIKIIPYEGKVLNVKIFKIPSLFNGIIYKFFRKSKARRSYEYGNLLIQKGIGTPLPVAYFENFSWLTLKDSYYVCEHIQYDFLFRDLLEFSLDESDHIKILKEFTRFTFLIHNEGIEFLDHSPGNTLIKKNNNGGYDFYLVDLNRMRFHKDMTFDQRIKNLERITTRKDQIEIISEEYAVLYNKKKEDVFDKLYYYTSAFQKKVIKKKRLKEKWLKR</sequence>